<evidence type="ECO:0000313" key="8">
    <source>
        <dbReference type="Proteomes" id="UP000198601"/>
    </source>
</evidence>
<dbReference type="GO" id="GO:0004314">
    <property type="term" value="F:[acyl-carrier-protein] S-malonyltransferase activity"/>
    <property type="evidence" value="ECO:0007669"/>
    <property type="project" value="UniProtKB-EC"/>
</dbReference>
<dbReference type="RefSeq" id="WP_090666594.1">
    <property type="nucleotide sequence ID" value="NZ_FMTT01000002.1"/>
</dbReference>
<proteinExistence type="inferred from homology"/>
<dbReference type="SUPFAM" id="SSF52151">
    <property type="entry name" value="FabD/lysophospholipase-like"/>
    <property type="match status" value="1"/>
</dbReference>
<keyword evidence="8" id="KW-1185">Reference proteome</keyword>
<dbReference type="Proteomes" id="UP000198601">
    <property type="component" value="Unassembled WGS sequence"/>
</dbReference>
<dbReference type="SUPFAM" id="SSF55048">
    <property type="entry name" value="Probable ACP-binding domain of malonyl-CoA ACP transacylase"/>
    <property type="match status" value="1"/>
</dbReference>
<dbReference type="InterPro" id="IPR024925">
    <property type="entry name" value="Malonyl_CoA-ACP_transAc"/>
</dbReference>
<gene>
    <name evidence="7" type="ORF">SAMN04487970_1002202</name>
</gene>
<protein>
    <recommendedName>
        <fullName evidence="4">Malonyl CoA-acyl carrier protein transacylase</fullName>
        <ecNumber evidence="4">2.3.1.39</ecNumber>
    </recommendedName>
</protein>
<dbReference type="PANTHER" id="PTHR42681:SF1">
    <property type="entry name" value="MALONYL-COA-ACYL CARRIER PROTEIN TRANSACYLASE, MITOCHONDRIAL"/>
    <property type="match status" value="1"/>
</dbReference>
<dbReference type="InterPro" id="IPR014043">
    <property type="entry name" value="Acyl_transferase_dom"/>
</dbReference>
<evidence type="ECO:0000256" key="2">
    <source>
        <dbReference type="ARBA" id="ARBA00023315"/>
    </source>
</evidence>
<dbReference type="InterPro" id="IPR016036">
    <property type="entry name" value="Malonyl_transacylase_ACP-bd"/>
</dbReference>
<sequence>MSVVFLFPGQGSQQTEMLHQLPDHPAIEATFHEASEVLKEDVYTLDSEKSLSSTIAVQLALLISGVAAARALQAEGASPDWVAGHSVGAFSAAVISNVLEFKDALQLVKLRATLMENAYPRGYGMGVVAGLHERRLFEIIQKEFTREEPVYMANLNAPQQITVAGAIAGLERVFASARLSGARMARLLNVSVPSHCPLLNRVSEELMVALERTALREPTVPYAANVNARTLKNAAAIRKDLALSVAKPVRWHDATTLLYERGARLFVEMSPGHVLTDLAAAAFPNARSISFSKSGLEDAKILILRESS</sequence>
<dbReference type="EMBL" id="FMTT01000002">
    <property type="protein sequence ID" value="SCW31733.1"/>
    <property type="molecule type" value="Genomic_DNA"/>
</dbReference>
<dbReference type="OrthoDB" id="9805460at2"/>
<dbReference type="InterPro" id="IPR017554">
    <property type="entry name" value="Malonate_deCOase_MdcHsu"/>
</dbReference>
<dbReference type="SMART" id="SM00827">
    <property type="entry name" value="PKS_AT"/>
    <property type="match status" value="1"/>
</dbReference>
<name>A0A1G4PHE2_9BACL</name>
<dbReference type="InterPro" id="IPR016035">
    <property type="entry name" value="Acyl_Trfase/lysoPLipase"/>
</dbReference>
<dbReference type="EC" id="2.3.1.39" evidence="4"/>
<evidence type="ECO:0000256" key="4">
    <source>
        <dbReference type="PIRNR" id="PIRNR000446"/>
    </source>
</evidence>
<comment type="similarity">
    <text evidence="4">Belongs to the fabD family.</text>
</comment>
<dbReference type="Gene3D" id="3.30.70.250">
    <property type="entry name" value="Malonyl-CoA ACP transacylase, ACP-binding"/>
    <property type="match status" value="1"/>
</dbReference>
<dbReference type="GO" id="GO:0005829">
    <property type="term" value="C:cytosol"/>
    <property type="evidence" value="ECO:0007669"/>
    <property type="project" value="TreeGrafter"/>
</dbReference>
<dbReference type="PIRSF" id="PIRSF000446">
    <property type="entry name" value="Mct"/>
    <property type="match status" value="1"/>
</dbReference>
<dbReference type="AlphaFoldDB" id="A0A1G4PHE2"/>
<dbReference type="STRING" id="624147.SAMN04487970_1002202"/>
<comment type="catalytic activity">
    <reaction evidence="3 4">
        <text>holo-[ACP] + malonyl-CoA = malonyl-[ACP] + CoA</text>
        <dbReference type="Rhea" id="RHEA:41792"/>
        <dbReference type="Rhea" id="RHEA-COMP:9623"/>
        <dbReference type="Rhea" id="RHEA-COMP:9685"/>
        <dbReference type="ChEBI" id="CHEBI:57287"/>
        <dbReference type="ChEBI" id="CHEBI:57384"/>
        <dbReference type="ChEBI" id="CHEBI:64479"/>
        <dbReference type="ChEBI" id="CHEBI:78449"/>
        <dbReference type="EC" id="2.3.1.39"/>
    </reaction>
</comment>
<evidence type="ECO:0000256" key="1">
    <source>
        <dbReference type="ARBA" id="ARBA00022679"/>
    </source>
</evidence>
<dbReference type="GO" id="GO:0006633">
    <property type="term" value="P:fatty acid biosynthetic process"/>
    <property type="evidence" value="ECO:0007669"/>
    <property type="project" value="TreeGrafter"/>
</dbReference>
<feature type="active site" evidence="5">
    <location>
        <position position="86"/>
    </location>
</feature>
<evidence type="ECO:0000259" key="6">
    <source>
        <dbReference type="SMART" id="SM00827"/>
    </source>
</evidence>
<dbReference type="Pfam" id="PF00698">
    <property type="entry name" value="Acyl_transf_1"/>
    <property type="match status" value="1"/>
</dbReference>
<evidence type="ECO:0000256" key="5">
    <source>
        <dbReference type="PIRSR" id="PIRSR000446-1"/>
    </source>
</evidence>
<evidence type="ECO:0000313" key="7">
    <source>
        <dbReference type="EMBL" id="SCW31733.1"/>
    </source>
</evidence>
<reference evidence="8" key="1">
    <citation type="submission" date="2016-10" db="EMBL/GenBank/DDBJ databases">
        <authorList>
            <person name="Varghese N."/>
            <person name="Submissions S."/>
        </authorList>
    </citation>
    <scope>NUCLEOTIDE SEQUENCE [LARGE SCALE GENOMIC DNA]</scope>
    <source>
        <strain evidence="8">CGMCC 1.8946</strain>
    </source>
</reference>
<feature type="domain" description="Malonyl-CoA:ACP transacylase (MAT)" evidence="6">
    <location>
        <begin position="6"/>
        <end position="296"/>
    </location>
</feature>
<keyword evidence="1 4" id="KW-0808">Transferase</keyword>
<dbReference type="NCBIfam" id="TIGR03131">
    <property type="entry name" value="malonate_mdcH"/>
    <property type="match status" value="1"/>
</dbReference>
<organism evidence="7 8">
    <name type="scientific">Paenibacillus tianmuensis</name>
    <dbReference type="NCBI Taxonomy" id="624147"/>
    <lineage>
        <taxon>Bacteria</taxon>
        <taxon>Bacillati</taxon>
        <taxon>Bacillota</taxon>
        <taxon>Bacilli</taxon>
        <taxon>Bacillales</taxon>
        <taxon>Paenibacillaceae</taxon>
        <taxon>Paenibacillus</taxon>
    </lineage>
</organism>
<dbReference type="Gene3D" id="3.40.366.10">
    <property type="entry name" value="Malonyl-Coenzyme A Acyl Carrier Protein, domain 2"/>
    <property type="match status" value="1"/>
</dbReference>
<dbReference type="PANTHER" id="PTHR42681">
    <property type="entry name" value="MALONYL-COA-ACYL CARRIER PROTEIN TRANSACYLASE, MITOCHONDRIAL"/>
    <property type="match status" value="1"/>
</dbReference>
<accession>A0A1G4PHE2</accession>
<evidence type="ECO:0000256" key="3">
    <source>
        <dbReference type="ARBA" id="ARBA00048462"/>
    </source>
</evidence>
<feature type="active site" evidence="5">
    <location>
        <position position="195"/>
    </location>
</feature>
<keyword evidence="2 4" id="KW-0012">Acyltransferase</keyword>
<dbReference type="InterPro" id="IPR050858">
    <property type="entry name" value="Mal-CoA-ACP_Trans/PKS_FabD"/>
</dbReference>
<dbReference type="InterPro" id="IPR001227">
    <property type="entry name" value="Ac_transferase_dom_sf"/>
</dbReference>